<dbReference type="Pfam" id="PF13358">
    <property type="entry name" value="DDE_3"/>
    <property type="match status" value="1"/>
</dbReference>
<sequence length="224" mass="25611">MIPPIENAAFVAAMEDVLDLYAQPEDALFPVICFDERPCQLLADVLTPIPLKPGQPLREDYEDERKGTANLFGVLEPLSGKRWLKVTEQRTKTEFATCMQHVCDVLYPHAVTIRVVLDTLNTHTIAALYETVPAAEARRLATRLEFHFTPKHGSWLNAVEIEFAVLSRQCLNRRIDSVERLRSEVEAWSSKRNQKRVGVKWRFTTNDARRTLPRLYPTIPSNPS</sequence>
<reference evidence="2" key="2">
    <citation type="submission" date="2020-09" db="EMBL/GenBank/DDBJ databases">
        <authorList>
            <person name="Sun Q."/>
            <person name="Ohkuma M."/>
        </authorList>
    </citation>
    <scope>NUCLEOTIDE SEQUENCE</scope>
    <source>
        <strain evidence="2">JCM 31311</strain>
    </source>
</reference>
<dbReference type="InterPro" id="IPR047655">
    <property type="entry name" value="Transpos_IS630-like"/>
</dbReference>
<dbReference type="InterPro" id="IPR038717">
    <property type="entry name" value="Tc1-like_DDE_dom"/>
</dbReference>
<feature type="domain" description="Tc1-like transposase DDE" evidence="1">
    <location>
        <begin position="31"/>
        <end position="182"/>
    </location>
</feature>
<evidence type="ECO:0000313" key="2">
    <source>
        <dbReference type="EMBL" id="GGR36571.1"/>
    </source>
</evidence>
<accession>A0A918FGN8</accession>
<organism evidence="2 3">
    <name type="scientific">Deinococcus ruber</name>
    <dbReference type="NCBI Taxonomy" id="1848197"/>
    <lineage>
        <taxon>Bacteria</taxon>
        <taxon>Thermotogati</taxon>
        <taxon>Deinococcota</taxon>
        <taxon>Deinococci</taxon>
        <taxon>Deinococcales</taxon>
        <taxon>Deinococcaceae</taxon>
        <taxon>Deinococcus</taxon>
    </lineage>
</organism>
<dbReference type="NCBIfam" id="NF033545">
    <property type="entry name" value="transpos_IS630"/>
    <property type="match status" value="1"/>
</dbReference>
<reference evidence="2" key="1">
    <citation type="journal article" date="2014" name="Int. J. Syst. Evol. Microbiol.">
        <title>Complete genome sequence of Corynebacterium casei LMG S-19264T (=DSM 44701T), isolated from a smear-ripened cheese.</title>
        <authorList>
            <consortium name="US DOE Joint Genome Institute (JGI-PGF)"/>
            <person name="Walter F."/>
            <person name="Albersmeier A."/>
            <person name="Kalinowski J."/>
            <person name="Ruckert C."/>
        </authorList>
    </citation>
    <scope>NUCLEOTIDE SEQUENCE</scope>
    <source>
        <strain evidence="2">JCM 31311</strain>
    </source>
</reference>
<dbReference type="AlphaFoldDB" id="A0A918FGN8"/>
<evidence type="ECO:0000313" key="3">
    <source>
        <dbReference type="Proteomes" id="UP000603865"/>
    </source>
</evidence>
<comment type="caution">
    <text evidence="2">The sequence shown here is derived from an EMBL/GenBank/DDBJ whole genome shotgun (WGS) entry which is preliminary data.</text>
</comment>
<protein>
    <recommendedName>
        <fullName evidence="1">Tc1-like transposase DDE domain-containing protein</fullName>
    </recommendedName>
</protein>
<dbReference type="EMBL" id="BMQL01000073">
    <property type="protein sequence ID" value="GGR36571.1"/>
    <property type="molecule type" value="Genomic_DNA"/>
</dbReference>
<dbReference type="Proteomes" id="UP000603865">
    <property type="component" value="Unassembled WGS sequence"/>
</dbReference>
<keyword evidence="3" id="KW-1185">Reference proteome</keyword>
<name>A0A918FGN8_9DEIO</name>
<gene>
    <name evidence="2" type="ORF">GCM10008957_52830</name>
</gene>
<evidence type="ECO:0000259" key="1">
    <source>
        <dbReference type="Pfam" id="PF13358"/>
    </source>
</evidence>
<proteinExistence type="predicted"/>